<dbReference type="Gene3D" id="3.30.2350.20">
    <property type="entry name" value="TruD, catalytic domain"/>
    <property type="match status" value="1"/>
</dbReference>
<evidence type="ECO:0000256" key="3">
    <source>
        <dbReference type="ARBA" id="ARBA00023235"/>
    </source>
</evidence>
<evidence type="ECO:0000256" key="4">
    <source>
        <dbReference type="HAMAP-Rule" id="MF_01082"/>
    </source>
</evidence>
<dbReference type="RefSeq" id="WP_310072171.1">
    <property type="nucleotide sequence ID" value="NZ_JAVDVX010000003.1"/>
</dbReference>
<comment type="similarity">
    <text evidence="1 4">Belongs to the pseudouridine synthase TruD family.</text>
</comment>
<dbReference type="InterPro" id="IPR020103">
    <property type="entry name" value="PsdUridine_synth_cat_dom_sf"/>
</dbReference>
<comment type="catalytic activity">
    <reaction evidence="4">
        <text>uridine(13) in tRNA = pseudouridine(13) in tRNA</text>
        <dbReference type="Rhea" id="RHEA:42540"/>
        <dbReference type="Rhea" id="RHEA-COMP:10105"/>
        <dbReference type="Rhea" id="RHEA-COMP:10106"/>
        <dbReference type="ChEBI" id="CHEBI:65314"/>
        <dbReference type="ChEBI" id="CHEBI:65315"/>
        <dbReference type="EC" id="5.4.99.27"/>
    </reaction>
</comment>
<dbReference type="PANTHER" id="PTHR47811:SF1">
    <property type="entry name" value="TRNA PSEUDOURIDINE SYNTHASE D"/>
    <property type="match status" value="1"/>
</dbReference>
<comment type="function">
    <text evidence="4">Responsible for synthesis of pseudouridine from uracil-13 in transfer RNAs.</text>
</comment>
<keyword evidence="7" id="KW-1185">Reference proteome</keyword>
<dbReference type="Pfam" id="PF01142">
    <property type="entry name" value="TruD"/>
    <property type="match status" value="1"/>
</dbReference>
<reference evidence="6 7" key="1">
    <citation type="submission" date="2023-07" db="EMBL/GenBank/DDBJ databases">
        <title>Sorghum-associated microbial communities from plants grown in Nebraska, USA.</title>
        <authorList>
            <person name="Schachtman D."/>
        </authorList>
    </citation>
    <scope>NUCLEOTIDE SEQUENCE [LARGE SCALE GENOMIC DNA]</scope>
    <source>
        <strain evidence="6 7">BE190</strain>
    </source>
</reference>
<comment type="caution">
    <text evidence="6">The sequence shown here is derived from an EMBL/GenBank/DDBJ whole genome shotgun (WGS) entry which is preliminary data.</text>
</comment>
<accession>A0ABU1UY46</accession>
<sequence>MTEFSLEFPRAYGALTAAAIFRAQPEDFQVDEELGYVPSGAGEHVFLHIVKRGENTAWVAGKIAELANVNVTDVGYCGRKDRHAVTAQWFSVYLPKAPEPDWRLLNTESIQLLSASRHQTKLRRGEHQQNNFVIRLRDVQTEDRNLLQQKVDAVFAQGVPNYFGEQRFGLGGNNLREAEAILVGGKRYRDKQKRGLMLSAARSYLFNQVLAARVLANNWANQIEGDINPQPSGPLWGRGRPLVSGALLELEQNALANWAAWCDGLEHAGLSQERRSLQLIPRNASWSWVDNDLVLHFSLDAGEFATAILHELAQLQNQSTEVSDPA</sequence>
<dbReference type="PROSITE" id="PS01268">
    <property type="entry name" value="UPF0024"/>
    <property type="match status" value="1"/>
</dbReference>
<evidence type="ECO:0000259" key="5">
    <source>
        <dbReference type="PROSITE" id="PS50984"/>
    </source>
</evidence>
<protein>
    <recommendedName>
        <fullName evidence="4">tRNA pseudouridine synthase D</fullName>
        <ecNumber evidence="4">5.4.99.27</ecNumber>
    </recommendedName>
    <alternativeName>
        <fullName evidence="4">tRNA pseudouridine(13) synthase</fullName>
    </alternativeName>
    <alternativeName>
        <fullName evidence="4">tRNA pseudouridylate synthase D</fullName>
    </alternativeName>
    <alternativeName>
        <fullName evidence="4">tRNA-uridine isomerase D</fullName>
    </alternativeName>
</protein>
<name>A0ABU1UY46_9GAMM</name>
<dbReference type="GO" id="GO:0160150">
    <property type="term" value="F:tRNA pseudouridine(13) synthase activity"/>
    <property type="evidence" value="ECO:0007669"/>
    <property type="project" value="UniProtKB-EC"/>
</dbReference>
<dbReference type="SUPFAM" id="SSF55120">
    <property type="entry name" value="Pseudouridine synthase"/>
    <property type="match status" value="1"/>
</dbReference>
<feature type="domain" description="TRUD" evidence="5">
    <location>
        <begin position="158"/>
        <end position="296"/>
    </location>
</feature>
<evidence type="ECO:0000313" key="7">
    <source>
        <dbReference type="Proteomes" id="UP001253595"/>
    </source>
</evidence>
<evidence type="ECO:0000256" key="1">
    <source>
        <dbReference type="ARBA" id="ARBA00007953"/>
    </source>
</evidence>
<proteinExistence type="inferred from homology"/>
<dbReference type="EC" id="5.4.99.27" evidence="4"/>
<dbReference type="PANTHER" id="PTHR47811">
    <property type="entry name" value="TRNA PSEUDOURIDINE SYNTHASE D"/>
    <property type="match status" value="1"/>
</dbReference>
<feature type="active site" description="Nucleophile" evidence="4">
    <location>
        <position position="81"/>
    </location>
</feature>
<dbReference type="InterPro" id="IPR042214">
    <property type="entry name" value="TruD_catalytic"/>
</dbReference>
<gene>
    <name evidence="4" type="primary">truD</name>
    <name evidence="6" type="ORF">J2X05_002129</name>
</gene>
<dbReference type="InterPro" id="IPR020119">
    <property type="entry name" value="PsdUridine_synth_TruD_CS"/>
</dbReference>
<dbReference type="Gene3D" id="3.30.2340.10">
    <property type="entry name" value="TruD, insertion domain"/>
    <property type="match status" value="1"/>
</dbReference>
<evidence type="ECO:0000313" key="6">
    <source>
        <dbReference type="EMBL" id="MDR7090107.1"/>
    </source>
</evidence>
<dbReference type="InterPro" id="IPR001656">
    <property type="entry name" value="PsdUridine_synth_TruD"/>
</dbReference>
<keyword evidence="2 4" id="KW-0819">tRNA processing</keyword>
<dbReference type="HAMAP" id="MF_01082">
    <property type="entry name" value="TruD"/>
    <property type="match status" value="1"/>
</dbReference>
<dbReference type="InterPro" id="IPR043165">
    <property type="entry name" value="TruD_insert_sf"/>
</dbReference>
<keyword evidence="3 4" id="KW-0413">Isomerase</keyword>
<dbReference type="Proteomes" id="UP001253595">
    <property type="component" value="Unassembled WGS sequence"/>
</dbReference>
<organism evidence="6 7">
    <name type="scientific">Cellvibrio fibrivorans</name>
    <dbReference type="NCBI Taxonomy" id="126350"/>
    <lineage>
        <taxon>Bacteria</taxon>
        <taxon>Pseudomonadati</taxon>
        <taxon>Pseudomonadota</taxon>
        <taxon>Gammaproteobacteria</taxon>
        <taxon>Cellvibrionales</taxon>
        <taxon>Cellvibrionaceae</taxon>
        <taxon>Cellvibrio</taxon>
    </lineage>
</organism>
<dbReference type="EMBL" id="JAVDVX010000003">
    <property type="protein sequence ID" value="MDR7090107.1"/>
    <property type="molecule type" value="Genomic_DNA"/>
</dbReference>
<dbReference type="InterPro" id="IPR011760">
    <property type="entry name" value="PsdUridine_synth_TruD_insert"/>
</dbReference>
<evidence type="ECO:0000256" key="2">
    <source>
        <dbReference type="ARBA" id="ARBA00022694"/>
    </source>
</evidence>
<dbReference type="InterPro" id="IPR050170">
    <property type="entry name" value="TruD_pseudoU_synthase"/>
</dbReference>
<dbReference type="PROSITE" id="PS50984">
    <property type="entry name" value="TRUD"/>
    <property type="match status" value="1"/>
</dbReference>